<accession>A0ABR2WQ58</accession>
<dbReference type="EMBL" id="JASJQH010000583">
    <property type="protein sequence ID" value="KAK9763662.1"/>
    <property type="molecule type" value="Genomic_DNA"/>
</dbReference>
<reference evidence="3 4" key="1">
    <citation type="submission" date="2023-04" db="EMBL/GenBank/DDBJ databases">
        <title>Genome of Basidiobolus ranarum AG-B5.</title>
        <authorList>
            <person name="Stajich J.E."/>
            <person name="Carter-House D."/>
            <person name="Gryganskyi A."/>
        </authorList>
    </citation>
    <scope>NUCLEOTIDE SEQUENCE [LARGE SCALE GENOMIC DNA]</scope>
    <source>
        <strain evidence="3 4">AG-B5</strain>
    </source>
</reference>
<proteinExistence type="inferred from homology"/>
<name>A0ABR2WQ58_9FUNG</name>
<protein>
    <recommendedName>
        <fullName evidence="2">Cytochrome b5 heme-binding domain-containing protein</fullName>
    </recommendedName>
</protein>
<dbReference type="SUPFAM" id="SSF55856">
    <property type="entry name" value="Cytochrome b5-like heme/steroid binding domain"/>
    <property type="match status" value="1"/>
</dbReference>
<evidence type="ECO:0000313" key="4">
    <source>
        <dbReference type="Proteomes" id="UP001479436"/>
    </source>
</evidence>
<dbReference type="Gene3D" id="3.10.120.10">
    <property type="entry name" value="Cytochrome b5-like heme/steroid binding domain"/>
    <property type="match status" value="1"/>
</dbReference>
<dbReference type="SMART" id="SM01117">
    <property type="entry name" value="Cyt-b5"/>
    <property type="match status" value="1"/>
</dbReference>
<dbReference type="InterPro" id="IPR050577">
    <property type="entry name" value="MAPR/NEUFC/NENF-like"/>
</dbReference>
<gene>
    <name evidence="3" type="ORF">K7432_009447</name>
</gene>
<organism evidence="3 4">
    <name type="scientific">Basidiobolus ranarum</name>
    <dbReference type="NCBI Taxonomy" id="34480"/>
    <lineage>
        <taxon>Eukaryota</taxon>
        <taxon>Fungi</taxon>
        <taxon>Fungi incertae sedis</taxon>
        <taxon>Zoopagomycota</taxon>
        <taxon>Entomophthoromycotina</taxon>
        <taxon>Basidiobolomycetes</taxon>
        <taxon>Basidiobolales</taxon>
        <taxon>Basidiobolaceae</taxon>
        <taxon>Basidiobolus</taxon>
    </lineage>
</organism>
<dbReference type="InterPro" id="IPR036400">
    <property type="entry name" value="Cyt_B5-like_heme/steroid_sf"/>
</dbReference>
<evidence type="ECO:0000259" key="2">
    <source>
        <dbReference type="SMART" id="SM01117"/>
    </source>
</evidence>
<comment type="similarity">
    <text evidence="1">Belongs to the cytochrome b5 family. MAPR subfamily.</text>
</comment>
<dbReference type="InterPro" id="IPR001199">
    <property type="entry name" value="Cyt_B5-like_heme/steroid-bd"/>
</dbReference>
<dbReference type="PANTHER" id="PTHR10281">
    <property type="entry name" value="MEMBRANE-ASSOCIATED PROGESTERONE RECEPTOR COMPONENT-RELATED"/>
    <property type="match status" value="1"/>
</dbReference>
<evidence type="ECO:0000313" key="3">
    <source>
        <dbReference type="EMBL" id="KAK9763662.1"/>
    </source>
</evidence>
<dbReference type="Pfam" id="PF00173">
    <property type="entry name" value="Cyt-b5"/>
    <property type="match status" value="1"/>
</dbReference>
<comment type="caution">
    <text evidence="3">The sequence shown here is derived from an EMBL/GenBank/DDBJ whole genome shotgun (WGS) entry which is preliminary data.</text>
</comment>
<sequence length="121" mass="13612">MFGNNKELPQLAPPLDTPYTLEELKKYDGSEPEAPIYLAVKGVVFDVTSRKEMYGPGTGYHIFTGKDASRALATSSLKPEDCVANIEGLSEEEIQTLDKWYDFFSKRYNTVGRVVQSKNRL</sequence>
<evidence type="ECO:0000256" key="1">
    <source>
        <dbReference type="ARBA" id="ARBA00038357"/>
    </source>
</evidence>
<keyword evidence="4" id="KW-1185">Reference proteome</keyword>
<feature type="domain" description="Cytochrome b5 heme-binding" evidence="2">
    <location>
        <begin position="19"/>
        <end position="115"/>
    </location>
</feature>
<dbReference type="Proteomes" id="UP001479436">
    <property type="component" value="Unassembled WGS sequence"/>
</dbReference>
<dbReference type="PANTHER" id="PTHR10281:SF115">
    <property type="entry name" value="BINDING PROTEIN, PUTATIVE (AFU_ORTHOLOGUE AFUA_4G06240)-RELATED"/>
    <property type="match status" value="1"/>
</dbReference>